<dbReference type="AlphaFoldDB" id="A0A2K2B8H0"/>
<sequence>MQSESSKSIERWQLSYVQMNICHLKTLKEKTPMITKGNHEIDKLLIKAKHLVLPLKSANYETTLTSSGLSWNTGFLFIYLFFFQQVGILTTPPAKCKPLQPHVQCESRTEVHMCSQTWNCLVSSSIENQPRFRVANTQITSKYLTTMGL</sequence>
<dbReference type="Proteomes" id="UP000006729">
    <property type="component" value="Chromosome 3"/>
</dbReference>
<protein>
    <submittedName>
        <fullName evidence="1">Uncharacterized protein</fullName>
    </submittedName>
</protein>
<dbReference type="InParanoid" id="A0A2K2B8H0"/>
<dbReference type="EMBL" id="CM009292">
    <property type="protein sequence ID" value="PNT46060.1"/>
    <property type="molecule type" value="Genomic_DNA"/>
</dbReference>
<gene>
    <name evidence="1" type="ORF">POPTR_003G170100</name>
</gene>
<evidence type="ECO:0000313" key="2">
    <source>
        <dbReference type="Proteomes" id="UP000006729"/>
    </source>
</evidence>
<accession>A0A2K2B8H0</accession>
<reference evidence="1 2" key="1">
    <citation type="journal article" date="2006" name="Science">
        <title>The genome of black cottonwood, Populus trichocarpa (Torr. &amp; Gray).</title>
        <authorList>
            <person name="Tuskan G.A."/>
            <person name="Difazio S."/>
            <person name="Jansson S."/>
            <person name="Bohlmann J."/>
            <person name="Grigoriev I."/>
            <person name="Hellsten U."/>
            <person name="Putnam N."/>
            <person name="Ralph S."/>
            <person name="Rombauts S."/>
            <person name="Salamov A."/>
            <person name="Schein J."/>
            <person name="Sterck L."/>
            <person name="Aerts A."/>
            <person name="Bhalerao R.R."/>
            <person name="Bhalerao R.P."/>
            <person name="Blaudez D."/>
            <person name="Boerjan W."/>
            <person name="Brun A."/>
            <person name="Brunner A."/>
            <person name="Busov V."/>
            <person name="Campbell M."/>
            <person name="Carlson J."/>
            <person name="Chalot M."/>
            <person name="Chapman J."/>
            <person name="Chen G.L."/>
            <person name="Cooper D."/>
            <person name="Coutinho P.M."/>
            <person name="Couturier J."/>
            <person name="Covert S."/>
            <person name="Cronk Q."/>
            <person name="Cunningham R."/>
            <person name="Davis J."/>
            <person name="Degroeve S."/>
            <person name="Dejardin A."/>
            <person name="Depamphilis C."/>
            <person name="Detter J."/>
            <person name="Dirks B."/>
            <person name="Dubchak I."/>
            <person name="Duplessis S."/>
            <person name="Ehlting J."/>
            <person name="Ellis B."/>
            <person name="Gendler K."/>
            <person name="Goodstein D."/>
            <person name="Gribskov M."/>
            <person name="Grimwood J."/>
            <person name="Groover A."/>
            <person name="Gunter L."/>
            <person name="Hamberger B."/>
            <person name="Heinze B."/>
            <person name="Helariutta Y."/>
            <person name="Henrissat B."/>
            <person name="Holligan D."/>
            <person name="Holt R."/>
            <person name="Huang W."/>
            <person name="Islam-Faridi N."/>
            <person name="Jones S."/>
            <person name="Jones-Rhoades M."/>
            <person name="Jorgensen R."/>
            <person name="Joshi C."/>
            <person name="Kangasjarvi J."/>
            <person name="Karlsson J."/>
            <person name="Kelleher C."/>
            <person name="Kirkpatrick R."/>
            <person name="Kirst M."/>
            <person name="Kohler A."/>
            <person name="Kalluri U."/>
            <person name="Larimer F."/>
            <person name="Leebens-Mack J."/>
            <person name="Leple J.C."/>
            <person name="Locascio P."/>
            <person name="Lou Y."/>
            <person name="Lucas S."/>
            <person name="Martin F."/>
            <person name="Montanini B."/>
            <person name="Napoli C."/>
            <person name="Nelson D.R."/>
            <person name="Nelson C."/>
            <person name="Nieminen K."/>
            <person name="Nilsson O."/>
            <person name="Pereda V."/>
            <person name="Peter G."/>
            <person name="Philippe R."/>
            <person name="Pilate G."/>
            <person name="Poliakov A."/>
            <person name="Razumovskaya J."/>
            <person name="Richardson P."/>
            <person name="Rinaldi C."/>
            <person name="Ritland K."/>
            <person name="Rouze P."/>
            <person name="Ryaboy D."/>
            <person name="Schmutz J."/>
            <person name="Schrader J."/>
            <person name="Segerman B."/>
            <person name="Shin H."/>
            <person name="Siddiqui A."/>
            <person name="Sterky F."/>
            <person name="Terry A."/>
            <person name="Tsai C.J."/>
            <person name="Uberbacher E."/>
            <person name="Unneberg P."/>
            <person name="Vahala J."/>
            <person name="Wall K."/>
            <person name="Wessler S."/>
            <person name="Yang G."/>
            <person name="Yin T."/>
            <person name="Douglas C."/>
            <person name="Marra M."/>
            <person name="Sandberg G."/>
            <person name="Van de Peer Y."/>
            <person name="Rokhsar D."/>
        </authorList>
    </citation>
    <scope>NUCLEOTIDE SEQUENCE [LARGE SCALE GENOMIC DNA]</scope>
    <source>
        <strain evidence="2">cv. Nisqually</strain>
    </source>
</reference>
<organism evidence="1 2">
    <name type="scientific">Populus trichocarpa</name>
    <name type="common">Western balsam poplar</name>
    <name type="synonym">Populus balsamifera subsp. trichocarpa</name>
    <dbReference type="NCBI Taxonomy" id="3694"/>
    <lineage>
        <taxon>Eukaryota</taxon>
        <taxon>Viridiplantae</taxon>
        <taxon>Streptophyta</taxon>
        <taxon>Embryophyta</taxon>
        <taxon>Tracheophyta</taxon>
        <taxon>Spermatophyta</taxon>
        <taxon>Magnoliopsida</taxon>
        <taxon>eudicotyledons</taxon>
        <taxon>Gunneridae</taxon>
        <taxon>Pentapetalae</taxon>
        <taxon>rosids</taxon>
        <taxon>fabids</taxon>
        <taxon>Malpighiales</taxon>
        <taxon>Salicaceae</taxon>
        <taxon>Saliceae</taxon>
        <taxon>Populus</taxon>
    </lineage>
</organism>
<keyword evidence="2" id="KW-1185">Reference proteome</keyword>
<name>A0A2K2B8H0_POPTR</name>
<proteinExistence type="predicted"/>
<evidence type="ECO:0000313" key="1">
    <source>
        <dbReference type="EMBL" id="PNT46060.1"/>
    </source>
</evidence>